<dbReference type="Proteomes" id="UP001550603">
    <property type="component" value="Unassembled WGS sequence"/>
</dbReference>
<reference evidence="4 5" key="1">
    <citation type="submission" date="2024-06" db="EMBL/GenBank/DDBJ databases">
        <title>The Natural Products Discovery Center: Release of the First 8490 Sequenced Strains for Exploring Actinobacteria Biosynthetic Diversity.</title>
        <authorList>
            <person name="Kalkreuter E."/>
            <person name="Kautsar S.A."/>
            <person name="Yang D."/>
            <person name="Bader C.D."/>
            <person name="Teijaro C.N."/>
            <person name="Fluegel L."/>
            <person name="Davis C.M."/>
            <person name="Simpson J.R."/>
            <person name="Lauterbach L."/>
            <person name="Steele A.D."/>
            <person name="Gui C."/>
            <person name="Meng S."/>
            <person name="Li G."/>
            <person name="Viehrig K."/>
            <person name="Ye F."/>
            <person name="Su P."/>
            <person name="Kiefer A.F."/>
            <person name="Nichols A."/>
            <person name="Cepeda A.J."/>
            <person name="Yan W."/>
            <person name="Fan B."/>
            <person name="Jiang Y."/>
            <person name="Adhikari A."/>
            <person name="Zheng C.-J."/>
            <person name="Schuster L."/>
            <person name="Cowan T.M."/>
            <person name="Smanski M.J."/>
            <person name="Chevrette M.G."/>
            <person name="De Carvalho L.P.S."/>
            <person name="Shen B."/>
        </authorList>
    </citation>
    <scope>NUCLEOTIDE SEQUENCE [LARGE SCALE GENOMIC DNA]</scope>
    <source>
        <strain evidence="4 5">NPDC019583</strain>
    </source>
</reference>
<dbReference type="EMBL" id="JBEYBN010000052">
    <property type="protein sequence ID" value="MEU2270487.1"/>
    <property type="molecule type" value="Genomic_DNA"/>
</dbReference>
<accession>A0ABV2Y367</accession>
<organism evidence="4 5">
    <name type="scientific">Streptomyces olindensis</name>
    <dbReference type="NCBI Taxonomy" id="358823"/>
    <lineage>
        <taxon>Bacteria</taxon>
        <taxon>Bacillati</taxon>
        <taxon>Actinomycetota</taxon>
        <taxon>Actinomycetes</taxon>
        <taxon>Kitasatosporales</taxon>
        <taxon>Streptomycetaceae</taxon>
        <taxon>Streptomyces</taxon>
    </lineage>
</organism>
<comment type="similarity">
    <text evidence="1">Belongs to the YciI family.</text>
</comment>
<evidence type="ECO:0000313" key="4">
    <source>
        <dbReference type="EMBL" id="MEU2270487.1"/>
    </source>
</evidence>
<dbReference type="InterPro" id="IPR011008">
    <property type="entry name" value="Dimeric_a/b-barrel"/>
</dbReference>
<evidence type="ECO:0000256" key="2">
    <source>
        <dbReference type="SAM" id="MobiDB-lite"/>
    </source>
</evidence>
<proteinExistence type="inferred from homology"/>
<dbReference type="Gene3D" id="3.30.70.1060">
    <property type="entry name" value="Dimeric alpha+beta barrel"/>
    <property type="match status" value="1"/>
</dbReference>
<evidence type="ECO:0000259" key="3">
    <source>
        <dbReference type="Pfam" id="PF03795"/>
    </source>
</evidence>
<dbReference type="Pfam" id="PF03795">
    <property type="entry name" value="YCII"/>
    <property type="match status" value="1"/>
</dbReference>
<sequence length="102" mass="10929">MFVVELAFTPAPERLAARPAHRATLARLHADGALAAAGPWADDTGALLIFTVGRARLDEILHEDPYYRRTPGVEVRSVREWSPLVSPASPPGAAAPTPPTPR</sequence>
<gene>
    <name evidence="4" type="ORF">ABZ568_29575</name>
</gene>
<feature type="domain" description="YCII-related" evidence="3">
    <location>
        <begin position="8"/>
        <end position="82"/>
    </location>
</feature>
<dbReference type="SUPFAM" id="SSF54909">
    <property type="entry name" value="Dimeric alpha+beta barrel"/>
    <property type="match status" value="1"/>
</dbReference>
<dbReference type="RefSeq" id="WP_359791850.1">
    <property type="nucleotide sequence ID" value="NZ_JBEYBN010000052.1"/>
</dbReference>
<evidence type="ECO:0000313" key="5">
    <source>
        <dbReference type="Proteomes" id="UP001550603"/>
    </source>
</evidence>
<protein>
    <submittedName>
        <fullName evidence="4">YciI family protein</fullName>
    </submittedName>
</protein>
<dbReference type="InterPro" id="IPR005545">
    <property type="entry name" value="YCII"/>
</dbReference>
<comment type="caution">
    <text evidence="4">The sequence shown here is derived from an EMBL/GenBank/DDBJ whole genome shotgun (WGS) entry which is preliminary data.</text>
</comment>
<evidence type="ECO:0000256" key="1">
    <source>
        <dbReference type="ARBA" id="ARBA00007689"/>
    </source>
</evidence>
<name>A0ABV2Y367_9ACTN</name>
<keyword evidence="5" id="KW-1185">Reference proteome</keyword>
<feature type="region of interest" description="Disordered" evidence="2">
    <location>
        <begin position="82"/>
        <end position="102"/>
    </location>
</feature>